<keyword evidence="2" id="KW-0812">Transmembrane</keyword>
<evidence type="ECO:0000313" key="3">
    <source>
        <dbReference type="EMBL" id="SCL53740.1"/>
    </source>
</evidence>
<dbReference type="Proteomes" id="UP000198937">
    <property type="component" value="Unassembled WGS sequence"/>
</dbReference>
<evidence type="ECO:0000256" key="2">
    <source>
        <dbReference type="SAM" id="Phobius"/>
    </source>
</evidence>
<dbReference type="STRING" id="683228.GA0070617_2457"/>
<dbReference type="OrthoDB" id="5187147at2"/>
<dbReference type="AlphaFoldDB" id="A0A1C6UI44"/>
<keyword evidence="2" id="KW-0472">Membrane</keyword>
<reference evidence="3 4" key="1">
    <citation type="submission" date="2016-06" db="EMBL/GenBank/DDBJ databases">
        <authorList>
            <person name="Kjaerup R.B."/>
            <person name="Dalgaard T.S."/>
            <person name="Juul-Madsen H.R."/>
        </authorList>
    </citation>
    <scope>NUCLEOTIDE SEQUENCE [LARGE SCALE GENOMIC DNA]</scope>
    <source>
        <strain evidence="3 4">DSM 45577</strain>
    </source>
</reference>
<proteinExistence type="predicted"/>
<dbReference type="RefSeq" id="WP_091436567.1">
    <property type="nucleotide sequence ID" value="NZ_BMMJ01000004.1"/>
</dbReference>
<feature type="compositionally biased region" description="Basic residues" evidence="1">
    <location>
        <begin position="143"/>
        <end position="152"/>
    </location>
</feature>
<protein>
    <submittedName>
        <fullName evidence="3">Uncharacterized protein YoxC, contains an MCP-like domain</fullName>
    </submittedName>
</protein>
<keyword evidence="2" id="KW-1133">Transmembrane helix</keyword>
<keyword evidence="4" id="KW-1185">Reference proteome</keyword>
<dbReference type="EMBL" id="FMIA01000002">
    <property type="protein sequence ID" value="SCL53740.1"/>
    <property type="molecule type" value="Genomic_DNA"/>
</dbReference>
<sequence>MDGGQIAALIAAGAFLMLVVVLAVPILRLRHTVDATTRMISDLNEQTTPLLGDVNVTVRNVNTALEQVQTSLDGVNLQLAKVDTMTSHAQNVTANVANLATVVSAAAANPLVKVAAFGFGVRKAASARRHAETEREVRDTIKQQRRAAKRSNRSAGGQGLGDRS</sequence>
<feature type="region of interest" description="Disordered" evidence="1">
    <location>
        <begin position="127"/>
        <end position="164"/>
    </location>
</feature>
<accession>A0A1C6UI44</accession>
<feature type="transmembrane region" description="Helical" evidence="2">
    <location>
        <begin position="6"/>
        <end position="29"/>
    </location>
</feature>
<evidence type="ECO:0000256" key="1">
    <source>
        <dbReference type="SAM" id="MobiDB-lite"/>
    </source>
</evidence>
<name>A0A1C6UI44_9ACTN</name>
<organism evidence="3 4">
    <name type="scientific">Micromonospora yangpuensis</name>
    <dbReference type="NCBI Taxonomy" id="683228"/>
    <lineage>
        <taxon>Bacteria</taxon>
        <taxon>Bacillati</taxon>
        <taxon>Actinomycetota</taxon>
        <taxon>Actinomycetes</taxon>
        <taxon>Micromonosporales</taxon>
        <taxon>Micromonosporaceae</taxon>
        <taxon>Micromonospora</taxon>
    </lineage>
</organism>
<gene>
    <name evidence="3" type="ORF">GA0070617_2457</name>
</gene>
<dbReference type="InterPro" id="IPR009293">
    <property type="entry name" value="UPF0478"/>
</dbReference>
<evidence type="ECO:0000313" key="4">
    <source>
        <dbReference type="Proteomes" id="UP000198937"/>
    </source>
</evidence>
<dbReference type="Pfam" id="PF06103">
    <property type="entry name" value="DUF948"/>
    <property type="match status" value="1"/>
</dbReference>
<feature type="compositionally biased region" description="Basic and acidic residues" evidence="1">
    <location>
        <begin position="129"/>
        <end position="142"/>
    </location>
</feature>